<evidence type="ECO:0000256" key="5">
    <source>
        <dbReference type="ARBA" id="ARBA00010617"/>
    </source>
</evidence>
<evidence type="ECO:0000256" key="3">
    <source>
        <dbReference type="ARBA" id="ARBA00004174"/>
    </source>
</evidence>
<dbReference type="PROSITE" id="PS00086">
    <property type="entry name" value="CYTOCHROME_P450"/>
    <property type="match status" value="1"/>
</dbReference>
<name>A0A2S2R1A8_9HEMI</name>
<keyword evidence="6 14" id="KW-0349">Heme</keyword>
<evidence type="ECO:0000313" key="18">
    <source>
        <dbReference type="RefSeq" id="XP_025416761.1"/>
    </source>
</evidence>
<evidence type="ECO:0000256" key="8">
    <source>
        <dbReference type="ARBA" id="ARBA00022824"/>
    </source>
</evidence>
<evidence type="ECO:0000256" key="15">
    <source>
        <dbReference type="RuleBase" id="RU000461"/>
    </source>
</evidence>
<dbReference type="GO" id="GO:0016712">
    <property type="term" value="F:oxidoreductase activity, acting on paired donors, with incorporation or reduction of molecular oxygen, reduced flavin or flavoprotein as one donor, and incorporation of one atom of oxygen"/>
    <property type="evidence" value="ECO:0007669"/>
    <property type="project" value="TreeGrafter"/>
</dbReference>
<dbReference type="InterPro" id="IPR017972">
    <property type="entry name" value="Cyt_P450_CS"/>
</dbReference>
<dbReference type="Proteomes" id="UP000694846">
    <property type="component" value="Unplaced"/>
</dbReference>
<dbReference type="InterPro" id="IPR036396">
    <property type="entry name" value="Cyt_P450_sf"/>
</dbReference>
<dbReference type="PANTHER" id="PTHR24300">
    <property type="entry name" value="CYTOCHROME P450 508A4-RELATED"/>
    <property type="match status" value="1"/>
</dbReference>
<dbReference type="Pfam" id="PF00067">
    <property type="entry name" value="p450"/>
    <property type="match status" value="1"/>
</dbReference>
<comment type="subcellular location">
    <subcellularLocation>
        <location evidence="4">Endoplasmic reticulum membrane</location>
        <topology evidence="4">Peripheral membrane protein</topology>
    </subcellularLocation>
    <subcellularLocation>
        <location evidence="3">Microsome membrane</location>
        <topology evidence="3">Peripheral membrane protein</topology>
    </subcellularLocation>
</comment>
<dbReference type="PRINTS" id="PR00385">
    <property type="entry name" value="P450"/>
</dbReference>
<dbReference type="GO" id="GO:0006082">
    <property type="term" value="P:organic acid metabolic process"/>
    <property type="evidence" value="ECO:0007669"/>
    <property type="project" value="TreeGrafter"/>
</dbReference>
<dbReference type="AlphaFoldDB" id="A0A2S2R1A8"/>
<keyword evidence="11 14" id="KW-0408">Iron</keyword>
<dbReference type="GO" id="GO:0008395">
    <property type="term" value="F:steroid hydroxylase activity"/>
    <property type="evidence" value="ECO:0007669"/>
    <property type="project" value="TreeGrafter"/>
</dbReference>
<evidence type="ECO:0000256" key="6">
    <source>
        <dbReference type="ARBA" id="ARBA00022617"/>
    </source>
</evidence>
<dbReference type="InterPro" id="IPR050182">
    <property type="entry name" value="Cytochrome_P450_fam2"/>
</dbReference>
<dbReference type="GO" id="GO:0005789">
    <property type="term" value="C:endoplasmic reticulum membrane"/>
    <property type="evidence" value="ECO:0007669"/>
    <property type="project" value="UniProtKB-SubCell"/>
</dbReference>
<dbReference type="GO" id="GO:0005506">
    <property type="term" value="F:iron ion binding"/>
    <property type="evidence" value="ECO:0007669"/>
    <property type="project" value="InterPro"/>
</dbReference>
<keyword evidence="13" id="KW-0472">Membrane</keyword>
<evidence type="ECO:0000256" key="4">
    <source>
        <dbReference type="ARBA" id="ARBA00004406"/>
    </source>
</evidence>
<evidence type="ECO:0000313" key="17">
    <source>
        <dbReference type="Proteomes" id="UP000694846"/>
    </source>
</evidence>
<evidence type="ECO:0000256" key="9">
    <source>
        <dbReference type="ARBA" id="ARBA00022848"/>
    </source>
</evidence>
<dbReference type="GO" id="GO:0006805">
    <property type="term" value="P:xenobiotic metabolic process"/>
    <property type="evidence" value="ECO:0007669"/>
    <property type="project" value="TreeGrafter"/>
</dbReference>
<keyword evidence="8" id="KW-0256">Endoplasmic reticulum</keyword>
<dbReference type="RefSeq" id="XP_025416761.1">
    <property type="nucleotide sequence ID" value="XM_025560976.1"/>
</dbReference>
<feature type="binding site" description="axial binding residue" evidence="14">
    <location>
        <position position="434"/>
    </location>
    <ligand>
        <name>heme</name>
        <dbReference type="ChEBI" id="CHEBI:30413"/>
    </ligand>
    <ligandPart>
        <name>Fe</name>
        <dbReference type="ChEBI" id="CHEBI:18248"/>
    </ligandPart>
</feature>
<dbReference type="FunFam" id="1.10.630.10:FF:000238">
    <property type="entry name" value="Cytochrome P450 2A6"/>
    <property type="match status" value="1"/>
</dbReference>
<gene>
    <name evidence="16" type="primary">Cyp305a1_3</name>
    <name evidence="18" type="synonym">LOC112687969</name>
    <name evidence="16" type="ORF">g.108755</name>
</gene>
<evidence type="ECO:0000256" key="2">
    <source>
        <dbReference type="ARBA" id="ARBA00003690"/>
    </source>
</evidence>
<reference evidence="18" key="2">
    <citation type="submission" date="2025-04" db="UniProtKB">
        <authorList>
            <consortium name="RefSeq"/>
        </authorList>
    </citation>
    <scope>IDENTIFICATION</scope>
    <source>
        <tissue evidence="18">Whole body</tissue>
    </source>
</reference>
<evidence type="ECO:0000313" key="16">
    <source>
        <dbReference type="EMBL" id="MBY83765.1"/>
    </source>
</evidence>
<proteinExistence type="inferred from homology"/>
<reference evidence="16" key="1">
    <citation type="submission" date="2018-04" db="EMBL/GenBank/DDBJ databases">
        <title>Transcriptome assembly of Sipha flava.</title>
        <authorList>
            <person name="Scully E.D."/>
            <person name="Geib S.M."/>
            <person name="Palmer N.A."/>
            <person name="Koch K."/>
            <person name="Bradshaw J."/>
            <person name="Heng-Moss T."/>
            <person name="Sarath G."/>
        </authorList>
    </citation>
    <scope>NUCLEOTIDE SEQUENCE</scope>
</reference>
<dbReference type="SUPFAM" id="SSF48264">
    <property type="entry name" value="Cytochrome P450"/>
    <property type="match status" value="1"/>
</dbReference>
<keyword evidence="7 14" id="KW-0479">Metal-binding</keyword>
<evidence type="ECO:0000256" key="13">
    <source>
        <dbReference type="ARBA" id="ARBA00023136"/>
    </source>
</evidence>
<dbReference type="PRINTS" id="PR00463">
    <property type="entry name" value="EP450I"/>
</dbReference>
<comment type="function">
    <text evidence="2">May be involved in the metabolism of insect hormones and in the breakdown of synthetic insecticides.</text>
</comment>
<protein>
    <submittedName>
        <fullName evidence="18">Probable cytochrome P450 305a1</fullName>
    </submittedName>
    <submittedName>
        <fullName evidence="16">Putative Cytochrome p450</fullName>
    </submittedName>
</protein>
<dbReference type="PANTHER" id="PTHR24300:SF376">
    <property type="entry name" value="CYTOCHROME P450 15A1"/>
    <property type="match status" value="1"/>
</dbReference>
<dbReference type="InterPro" id="IPR002401">
    <property type="entry name" value="Cyt_P450_E_grp-I"/>
</dbReference>
<comment type="similarity">
    <text evidence="5 15">Belongs to the cytochrome P450 family.</text>
</comment>
<dbReference type="OrthoDB" id="3934656at2759"/>
<evidence type="ECO:0000256" key="12">
    <source>
        <dbReference type="ARBA" id="ARBA00023033"/>
    </source>
</evidence>
<accession>A0A2S2R1A8</accession>
<keyword evidence="10 15" id="KW-0560">Oxidoreductase</keyword>
<comment type="cofactor">
    <cofactor evidence="1 14">
        <name>heme</name>
        <dbReference type="ChEBI" id="CHEBI:30413"/>
    </cofactor>
</comment>
<evidence type="ECO:0000256" key="10">
    <source>
        <dbReference type="ARBA" id="ARBA00023002"/>
    </source>
</evidence>
<evidence type="ECO:0000256" key="1">
    <source>
        <dbReference type="ARBA" id="ARBA00001971"/>
    </source>
</evidence>
<dbReference type="Gene3D" id="1.10.630.10">
    <property type="entry name" value="Cytochrome P450"/>
    <property type="match status" value="1"/>
</dbReference>
<dbReference type="EMBL" id="GGMS01014562">
    <property type="protein sequence ID" value="MBY83765.1"/>
    <property type="molecule type" value="Transcribed_RNA"/>
</dbReference>
<organism evidence="16">
    <name type="scientific">Sipha flava</name>
    <name type="common">yellow sugarcane aphid</name>
    <dbReference type="NCBI Taxonomy" id="143950"/>
    <lineage>
        <taxon>Eukaryota</taxon>
        <taxon>Metazoa</taxon>
        <taxon>Ecdysozoa</taxon>
        <taxon>Arthropoda</taxon>
        <taxon>Hexapoda</taxon>
        <taxon>Insecta</taxon>
        <taxon>Pterygota</taxon>
        <taxon>Neoptera</taxon>
        <taxon>Paraneoptera</taxon>
        <taxon>Hemiptera</taxon>
        <taxon>Sternorrhyncha</taxon>
        <taxon>Aphidomorpha</taxon>
        <taxon>Aphidoidea</taxon>
        <taxon>Aphididae</taxon>
        <taxon>Sipha</taxon>
    </lineage>
</organism>
<keyword evidence="9" id="KW-0492">Microsome</keyword>
<evidence type="ECO:0000256" key="14">
    <source>
        <dbReference type="PIRSR" id="PIRSR602401-1"/>
    </source>
</evidence>
<dbReference type="InterPro" id="IPR001128">
    <property type="entry name" value="Cyt_P450"/>
</dbReference>
<keyword evidence="17" id="KW-1185">Reference proteome</keyword>
<evidence type="ECO:0000256" key="7">
    <source>
        <dbReference type="ARBA" id="ARBA00022723"/>
    </source>
</evidence>
<evidence type="ECO:0000256" key="11">
    <source>
        <dbReference type="ARBA" id="ARBA00023004"/>
    </source>
</evidence>
<sequence length="485" mass="55523">MALLLLLVCVVFATLLLIVIRTCKKPKNYPPGPTWWPFVGNTYQLAKLSKAKGGQHLALEELRQIYKSDVIGLKLGHEHVVVVFGNDLLNDTFRKDEFLGRPDNFFMKLRTMGLRRGITMTDGDLWKIHRSFVVRHLKLLGLGKKKMDELIYEEYQIMVQRMFDGENSVMPATYIQSAVMNVMWELTAGAKFEDSKLLMLIKKRSTAFDMAGGLLNQIPWIRFLAPVSTGFSLIQNINQQLYSLLSDIIAEHKKTLSETTRDFIDAYLHQMKKEDISNTTFTEEQLVAVCLDLFFGGSSTSSSTLDFALLAMARWPEVQAKVQSTLDEIKPPGTYIEAEEILKNRYVEAVLLESMRLNHVTPVIGPRRALKDTNLNGYNIPKNTTLLMSLYSFHHDKTKWNDSEVFRPERFIDEDGQFKPSEEMYFFGAGKRRCPAEALAQRFITLVFTNLIHDFVIEIDQLPDGVHCGILLSSMPYKIKMSKRK</sequence>
<keyword evidence="12 15" id="KW-0503">Monooxygenase</keyword>
<dbReference type="GO" id="GO:0020037">
    <property type="term" value="F:heme binding"/>
    <property type="evidence" value="ECO:0007669"/>
    <property type="project" value="InterPro"/>
</dbReference>